<dbReference type="InterPro" id="IPR003961">
    <property type="entry name" value="FN3_dom"/>
</dbReference>
<evidence type="ECO:0000256" key="2">
    <source>
        <dbReference type="SAM" id="SignalP"/>
    </source>
</evidence>
<evidence type="ECO:0000313" key="4">
    <source>
        <dbReference type="EMBL" id="SHE89808.1"/>
    </source>
</evidence>
<dbReference type="NCBIfam" id="TIGR04183">
    <property type="entry name" value="Por_Secre_tail"/>
    <property type="match status" value="1"/>
</dbReference>
<organism evidence="4 5">
    <name type="scientific">Psychroflexus salarius</name>
    <dbReference type="NCBI Taxonomy" id="1155689"/>
    <lineage>
        <taxon>Bacteria</taxon>
        <taxon>Pseudomonadati</taxon>
        <taxon>Bacteroidota</taxon>
        <taxon>Flavobacteriia</taxon>
        <taxon>Flavobacteriales</taxon>
        <taxon>Flavobacteriaceae</taxon>
        <taxon>Psychroflexus</taxon>
    </lineage>
</organism>
<dbReference type="InterPro" id="IPR036116">
    <property type="entry name" value="FN3_sf"/>
</dbReference>
<dbReference type="AlphaFoldDB" id="A0A1M4X8H6"/>
<dbReference type="Pfam" id="PF18962">
    <property type="entry name" value="Por_Secre_tail"/>
    <property type="match status" value="1"/>
</dbReference>
<dbReference type="InterPro" id="IPR026444">
    <property type="entry name" value="Secre_tail"/>
</dbReference>
<accession>A0A1M4X8H6</accession>
<dbReference type="SUPFAM" id="SSF49265">
    <property type="entry name" value="Fibronectin type III"/>
    <property type="match status" value="1"/>
</dbReference>
<feature type="chain" id="PRO_5012725328" evidence="2">
    <location>
        <begin position="24"/>
        <end position="392"/>
    </location>
</feature>
<keyword evidence="5" id="KW-1185">Reference proteome</keyword>
<dbReference type="OrthoDB" id="2582440at2"/>
<gene>
    <name evidence="4" type="ORF">SAMN05444278_10813</name>
</gene>
<dbReference type="InterPro" id="IPR013783">
    <property type="entry name" value="Ig-like_fold"/>
</dbReference>
<sequence length="392" mass="42457">MKKITLLFSLCMFSLGYSQVVLTEDFESSTSIPTGWNNNDIAGNGEIWTIGTNGEAVGYNSPNTIYYDAANFSGNYALFDSDGYGDGPAESAALESPVFDCSSLTSVVLKYSHFFTAGFGGQASVEVYNGTTWVEVESYTTPPGGDQNDSEFGNVEVDVTSELAGVSNAQVRFVWSGNWSWGWAFDNVEVFQCTDAAPGITINPMPADAASNVVVTTTDNDETQLSFSWDAPATGGPVTDYLIVISDDPTLDPEGNTISGTFSTNNPGNIFLPGQNYFEVSTTYYWTVIPQNCAGGPSSDPTVWSFTTDSTLNNTEIEAEKVFEYFVSNNVLSISSNNQINQVEIYNMLGQVVKTLQPNNSKVNVDLNELNNGMFISKVSINGQTQTFKFVK</sequence>
<evidence type="ECO:0000259" key="3">
    <source>
        <dbReference type="PROSITE" id="PS50853"/>
    </source>
</evidence>
<dbReference type="Gene3D" id="2.60.40.10">
    <property type="entry name" value="Immunoglobulins"/>
    <property type="match status" value="1"/>
</dbReference>
<proteinExistence type="predicted"/>
<keyword evidence="1 2" id="KW-0732">Signal</keyword>
<dbReference type="RefSeq" id="WP_073193393.1">
    <property type="nucleotide sequence ID" value="NZ_FQTW01000008.1"/>
</dbReference>
<name>A0A1M4X8H6_9FLAO</name>
<evidence type="ECO:0000256" key="1">
    <source>
        <dbReference type="ARBA" id="ARBA00022729"/>
    </source>
</evidence>
<reference evidence="4 5" key="1">
    <citation type="submission" date="2016-11" db="EMBL/GenBank/DDBJ databases">
        <authorList>
            <person name="Jaros S."/>
            <person name="Januszkiewicz K."/>
            <person name="Wedrychowicz H."/>
        </authorList>
    </citation>
    <scope>NUCLEOTIDE SEQUENCE [LARGE SCALE GENOMIC DNA]</scope>
    <source>
        <strain evidence="4 5">DSM 25661</strain>
    </source>
</reference>
<dbReference type="EMBL" id="FQTW01000008">
    <property type="protein sequence ID" value="SHE89808.1"/>
    <property type="molecule type" value="Genomic_DNA"/>
</dbReference>
<feature type="signal peptide" evidence="2">
    <location>
        <begin position="1"/>
        <end position="23"/>
    </location>
</feature>
<dbReference type="PROSITE" id="PS50853">
    <property type="entry name" value="FN3"/>
    <property type="match status" value="1"/>
</dbReference>
<dbReference type="STRING" id="1155689.SAMN05444278_10813"/>
<evidence type="ECO:0000313" key="5">
    <source>
        <dbReference type="Proteomes" id="UP000184462"/>
    </source>
</evidence>
<protein>
    <submittedName>
        <fullName evidence="4">Por secretion system C-terminal sorting domain-containing protein</fullName>
    </submittedName>
</protein>
<dbReference type="Proteomes" id="UP000184462">
    <property type="component" value="Unassembled WGS sequence"/>
</dbReference>
<feature type="domain" description="Fibronectin type-III" evidence="3">
    <location>
        <begin position="209"/>
        <end position="311"/>
    </location>
</feature>